<gene>
    <name evidence="1" type="ORF">CAter282_0985</name>
</gene>
<dbReference type="Proteomes" id="UP000071778">
    <property type="component" value="Chromosome"/>
</dbReference>
<dbReference type="AlphaFoldDB" id="A0A127QFG5"/>
<organism evidence="1 2">
    <name type="scientific">Collimonas arenae</name>
    <dbReference type="NCBI Taxonomy" id="279058"/>
    <lineage>
        <taxon>Bacteria</taxon>
        <taxon>Pseudomonadati</taxon>
        <taxon>Pseudomonadota</taxon>
        <taxon>Betaproteobacteria</taxon>
        <taxon>Burkholderiales</taxon>
        <taxon>Oxalobacteraceae</taxon>
        <taxon>Collimonas</taxon>
    </lineage>
</organism>
<dbReference type="PATRIC" id="fig|279058.17.peg.1059"/>
<reference evidence="1 2" key="1">
    <citation type="submission" date="2015-11" db="EMBL/GenBank/DDBJ databases">
        <title>Exploring the genomic traits of fungus-feeding bacterial genus Collimonas.</title>
        <authorList>
            <person name="Song C."/>
            <person name="Schmidt R."/>
            <person name="de Jager V."/>
            <person name="Krzyzanowska D."/>
            <person name="Jongedijk E."/>
            <person name="Cankar K."/>
            <person name="Beekwilder J."/>
            <person name="van Veen A."/>
            <person name="de Boer W."/>
            <person name="van Veen J.A."/>
            <person name="Garbeva P."/>
        </authorList>
    </citation>
    <scope>NUCLEOTIDE SEQUENCE [LARGE SCALE GENOMIC DNA]</scope>
    <source>
        <strain evidence="1 2">Ter282</strain>
    </source>
</reference>
<accession>A0A127QFG5</accession>
<sequence>MDSIPFEKVSVSEAKSILDKELQAKQENNWESLRRLLSPADLNLQKQTYDWLIALPTEIWPLWLIKHYPRIANHFAEVWRQRSSCEALFSELLLDQRGARTGFPVEVSREIMALKQHFDKEAAP</sequence>
<dbReference type="OrthoDB" id="8905216at2"/>
<dbReference type="RefSeq" id="WP_061532486.1">
    <property type="nucleotide sequence ID" value="NZ_CP013233.1"/>
</dbReference>
<evidence type="ECO:0000313" key="2">
    <source>
        <dbReference type="Proteomes" id="UP000071778"/>
    </source>
</evidence>
<proteinExistence type="predicted"/>
<dbReference type="EMBL" id="CP013235">
    <property type="protein sequence ID" value="AMP08781.1"/>
    <property type="molecule type" value="Genomic_DNA"/>
</dbReference>
<evidence type="ECO:0000313" key="1">
    <source>
        <dbReference type="EMBL" id="AMP08781.1"/>
    </source>
</evidence>
<keyword evidence="2" id="KW-1185">Reference proteome</keyword>
<name>A0A127QFG5_9BURK</name>
<protein>
    <submittedName>
        <fullName evidence="1">Uncharacterized protein</fullName>
    </submittedName>
</protein>